<organism evidence="1 2">
    <name type="scientific">Tagetes erecta</name>
    <name type="common">African marigold</name>
    <dbReference type="NCBI Taxonomy" id="13708"/>
    <lineage>
        <taxon>Eukaryota</taxon>
        <taxon>Viridiplantae</taxon>
        <taxon>Streptophyta</taxon>
        <taxon>Embryophyta</taxon>
        <taxon>Tracheophyta</taxon>
        <taxon>Spermatophyta</taxon>
        <taxon>Magnoliopsida</taxon>
        <taxon>eudicotyledons</taxon>
        <taxon>Gunneridae</taxon>
        <taxon>Pentapetalae</taxon>
        <taxon>asterids</taxon>
        <taxon>campanulids</taxon>
        <taxon>Asterales</taxon>
        <taxon>Asteraceae</taxon>
        <taxon>Asteroideae</taxon>
        <taxon>Heliantheae alliance</taxon>
        <taxon>Tageteae</taxon>
        <taxon>Tagetes</taxon>
    </lineage>
</organism>
<dbReference type="Proteomes" id="UP001229421">
    <property type="component" value="Unassembled WGS sequence"/>
</dbReference>
<dbReference type="AlphaFoldDB" id="A0AAD8KS43"/>
<comment type="caution">
    <text evidence="1">The sequence shown here is derived from an EMBL/GenBank/DDBJ whole genome shotgun (WGS) entry which is preliminary data.</text>
</comment>
<dbReference type="EMBL" id="JAUHHV010000004">
    <property type="protein sequence ID" value="KAK1426156.1"/>
    <property type="molecule type" value="Genomic_DNA"/>
</dbReference>
<sequence length="349" mass="41942">MESYYSSCRGCGSPLHTRDDCPEFRKECEEARRLNELDAYLDDMEDYYSDLDKYYRDNTDRYTEQDRNYNSYDPRITKNSSYQMEYNDYYNEYFQPPDHEYREPTYEDDQVHYQDYYHAQSYGQENNNFSNQQPPLNHQSHLFEGLDKVMRERHMAYVEQELAKPHLSMEYRLELLDWKYDLLIKEVKDKRVGRSMLEQRQAKQRWLSLQIEEVVVENHSPLVHTTVGETKEEPITGDEEENDTNLPELEDEFLKHNDELVSYEDASFLVDEESGVEEVIAIEEAKEEERSKIKIRKVTWQDLGQLFMKWLHNNFLVCMSIIQMQLWNRHVNYRAFAGNSIGKCALRPP</sequence>
<name>A0AAD8KS43_TARER</name>
<evidence type="ECO:0000313" key="1">
    <source>
        <dbReference type="EMBL" id="KAK1426156.1"/>
    </source>
</evidence>
<proteinExistence type="predicted"/>
<keyword evidence="2" id="KW-1185">Reference proteome</keyword>
<protein>
    <submittedName>
        <fullName evidence="1">Uncharacterized protein</fullName>
    </submittedName>
</protein>
<accession>A0AAD8KS43</accession>
<evidence type="ECO:0000313" key="2">
    <source>
        <dbReference type="Proteomes" id="UP001229421"/>
    </source>
</evidence>
<gene>
    <name evidence="1" type="ORF">QVD17_14825</name>
</gene>
<reference evidence="1" key="1">
    <citation type="journal article" date="2023" name="bioRxiv">
        <title>Improved chromosome-level genome assembly for marigold (Tagetes erecta).</title>
        <authorList>
            <person name="Jiang F."/>
            <person name="Yuan L."/>
            <person name="Wang S."/>
            <person name="Wang H."/>
            <person name="Xu D."/>
            <person name="Wang A."/>
            <person name="Fan W."/>
        </authorList>
    </citation>
    <scope>NUCLEOTIDE SEQUENCE</scope>
    <source>
        <strain evidence="1">WSJ</strain>
        <tissue evidence="1">Leaf</tissue>
    </source>
</reference>